<comment type="caution">
    <text evidence="3">The sequence shown here is derived from an EMBL/GenBank/DDBJ whole genome shotgun (WGS) entry which is preliminary data.</text>
</comment>
<gene>
    <name evidence="3" type="ORF">ACFP3J_32620</name>
</gene>
<dbReference type="Pfam" id="PF10935">
    <property type="entry name" value="DUF2637"/>
    <property type="match status" value="1"/>
</dbReference>
<dbReference type="RefSeq" id="WP_382466999.1">
    <property type="nucleotide sequence ID" value="NZ_JBHSOE010000087.1"/>
</dbReference>
<keyword evidence="2" id="KW-0812">Transmembrane</keyword>
<keyword evidence="4" id="KW-1185">Reference proteome</keyword>
<evidence type="ECO:0000256" key="1">
    <source>
        <dbReference type="SAM" id="MobiDB-lite"/>
    </source>
</evidence>
<dbReference type="InterPro" id="IPR021235">
    <property type="entry name" value="DUF2637"/>
</dbReference>
<proteinExistence type="predicted"/>
<keyword evidence="2" id="KW-0472">Membrane</keyword>
<reference evidence="4" key="1">
    <citation type="journal article" date="2019" name="Int. J. Syst. Evol. Microbiol.">
        <title>The Global Catalogue of Microorganisms (GCM) 10K type strain sequencing project: providing services to taxonomists for standard genome sequencing and annotation.</title>
        <authorList>
            <consortium name="The Broad Institute Genomics Platform"/>
            <consortium name="The Broad Institute Genome Sequencing Center for Infectious Disease"/>
            <person name="Wu L."/>
            <person name="Ma J."/>
        </authorList>
    </citation>
    <scope>NUCLEOTIDE SEQUENCE [LARGE SCALE GENOMIC DNA]</scope>
    <source>
        <strain evidence="4">KCTC 5701</strain>
    </source>
</reference>
<protein>
    <submittedName>
        <fullName evidence="3">DUF2637 domain-containing protein</fullName>
    </submittedName>
</protein>
<evidence type="ECO:0000313" key="4">
    <source>
        <dbReference type="Proteomes" id="UP001596065"/>
    </source>
</evidence>
<feature type="transmembrane region" description="Helical" evidence="2">
    <location>
        <begin position="46"/>
        <end position="65"/>
    </location>
</feature>
<name>A0ABW0WVB0_STRNO</name>
<feature type="region of interest" description="Disordered" evidence="1">
    <location>
        <begin position="142"/>
        <end position="178"/>
    </location>
</feature>
<organism evidence="3 4">
    <name type="scientific">Streptomyces nogalater</name>
    <dbReference type="NCBI Taxonomy" id="38314"/>
    <lineage>
        <taxon>Bacteria</taxon>
        <taxon>Bacillati</taxon>
        <taxon>Actinomycetota</taxon>
        <taxon>Actinomycetes</taxon>
        <taxon>Kitasatosporales</taxon>
        <taxon>Streptomycetaceae</taxon>
        <taxon>Streptomyces</taxon>
    </lineage>
</organism>
<sequence>MTEDRITQRTVTVVMGIIAALAFVFSFGNVWTLALRLGVPASIAPLIAPMVDLSVVGLLVALRYLSLRGVPPEQMTAATRLMHVSGLLTLALNIAEPIVAGHYGRAAVDAVAPLLLLGWGAVGPQLLRSFHGATVDAITPTPAAETEPAETPAPPQIRCPPRSRPRPSRPNRFPLRLHSLRPPPRHPCPHLCLCLCLGSRCLSRCSPKHAPSPRPTTPSTANPSQRSSPRGDSASGSRWPPPSTQPSTPAHPCSPNRARMPTRSWKPSVTAPCA</sequence>
<evidence type="ECO:0000313" key="3">
    <source>
        <dbReference type="EMBL" id="MFC5660196.1"/>
    </source>
</evidence>
<feature type="region of interest" description="Disordered" evidence="1">
    <location>
        <begin position="207"/>
        <end position="274"/>
    </location>
</feature>
<keyword evidence="2" id="KW-1133">Transmembrane helix</keyword>
<feature type="compositionally biased region" description="Polar residues" evidence="1">
    <location>
        <begin position="225"/>
        <end position="236"/>
    </location>
</feature>
<feature type="transmembrane region" description="Helical" evidence="2">
    <location>
        <begin position="12"/>
        <end position="34"/>
    </location>
</feature>
<accession>A0ABW0WVB0</accession>
<evidence type="ECO:0000256" key="2">
    <source>
        <dbReference type="SAM" id="Phobius"/>
    </source>
</evidence>
<dbReference type="EMBL" id="JBHSOE010000087">
    <property type="protein sequence ID" value="MFC5660196.1"/>
    <property type="molecule type" value="Genomic_DNA"/>
</dbReference>
<dbReference type="Proteomes" id="UP001596065">
    <property type="component" value="Unassembled WGS sequence"/>
</dbReference>